<dbReference type="Gene3D" id="3.40.50.720">
    <property type="entry name" value="NAD(P)-binding Rossmann-like Domain"/>
    <property type="match status" value="1"/>
</dbReference>
<keyword evidence="3" id="KW-1185">Reference proteome</keyword>
<reference evidence="2 3" key="1">
    <citation type="submission" date="2020-08" db="EMBL/GenBank/DDBJ databases">
        <title>Winogradskyella ouciana sp. nov., isolated from the hadal seawater of the Mariana Trench.</title>
        <authorList>
            <person name="He X."/>
        </authorList>
    </citation>
    <scope>NUCLEOTIDE SEQUENCE [LARGE SCALE GENOMIC DNA]</scope>
    <source>
        <strain evidence="2 3">KCTC 22026</strain>
    </source>
</reference>
<dbReference type="Proteomes" id="UP000607435">
    <property type="component" value="Unassembled WGS sequence"/>
</dbReference>
<proteinExistence type="predicted"/>
<comment type="caution">
    <text evidence="2">The sequence shown here is derived from an EMBL/GenBank/DDBJ whole genome shotgun (WGS) entry which is preliminary data.</text>
</comment>
<gene>
    <name evidence="2" type="ORF">H6H04_04465</name>
</gene>
<dbReference type="Pfam" id="PF13460">
    <property type="entry name" value="NAD_binding_10"/>
    <property type="match status" value="1"/>
</dbReference>
<name>A0ABR6XYP9_9FLAO</name>
<feature type="domain" description="NAD(P)-binding" evidence="1">
    <location>
        <begin position="11"/>
        <end position="177"/>
    </location>
</feature>
<protein>
    <submittedName>
        <fullName evidence="2">NAD(P)H-binding protein</fullName>
    </submittedName>
</protein>
<dbReference type="SUPFAM" id="SSF51735">
    <property type="entry name" value="NAD(P)-binding Rossmann-fold domains"/>
    <property type="match status" value="1"/>
</dbReference>
<organism evidence="2 3">
    <name type="scientific">Winogradskyella echinorum</name>
    <dbReference type="NCBI Taxonomy" id="538189"/>
    <lineage>
        <taxon>Bacteria</taxon>
        <taxon>Pseudomonadati</taxon>
        <taxon>Bacteroidota</taxon>
        <taxon>Flavobacteriia</taxon>
        <taxon>Flavobacteriales</taxon>
        <taxon>Flavobacteriaceae</taxon>
        <taxon>Winogradskyella</taxon>
    </lineage>
</organism>
<dbReference type="EMBL" id="JACOME010000001">
    <property type="protein sequence ID" value="MBC3845620.1"/>
    <property type="molecule type" value="Genomic_DNA"/>
</dbReference>
<evidence type="ECO:0000313" key="3">
    <source>
        <dbReference type="Proteomes" id="UP000607435"/>
    </source>
</evidence>
<dbReference type="RefSeq" id="WP_186844727.1">
    <property type="nucleotide sequence ID" value="NZ_JACOME010000001.1"/>
</dbReference>
<dbReference type="InterPro" id="IPR016040">
    <property type="entry name" value="NAD(P)-bd_dom"/>
</dbReference>
<sequence>MIKQISIIGCGWLGLPLVKFLIANNYAIKGSTTSKTKLESLKKHKIEGYLILLNEKGISGNYRDFLAKSDTVIINIPPGLRKNPSKNHVKEIKHLVTALENENVKNILYISSTSVFKDEYHFPIITNTVLPNASSDNAKQLIEIEQLLKSNPNFNTTILRFGGLFDDERHPARYLAGKTNVLNANAPINLIHKVDCINIIGLLIQNNLWGIELNAVYPIHPDKKTYYSNFCKLHNLQLVEFNIKEKSKGKVIDSNNLVQLLNYTFKQVP</sequence>
<accession>A0ABR6XYP9</accession>
<evidence type="ECO:0000259" key="1">
    <source>
        <dbReference type="Pfam" id="PF13460"/>
    </source>
</evidence>
<evidence type="ECO:0000313" key="2">
    <source>
        <dbReference type="EMBL" id="MBC3845620.1"/>
    </source>
</evidence>
<dbReference type="InterPro" id="IPR036291">
    <property type="entry name" value="NAD(P)-bd_dom_sf"/>
</dbReference>